<gene>
    <name evidence="1" type="ORF">Amon02_000143200</name>
</gene>
<evidence type="ECO:0000313" key="2">
    <source>
        <dbReference type="Proteomes" id="UP001165064"/>
    </source>
</evidence>
<protein>
    <submittedName>
        <fullName evidence="1">Unnamed protein product</fullName>
    </submittedName>
</protein>
<dbReference type="Proteomes" id="UP001165064">
    <property type="component" value="Unassembled WGS sequence"/>
</dbReference>
<comment type="caution">
    <text evidence="1">The sequence shown here is derived from an EMBL/GenBank/DDBJ whole genome shotgun (WGS) entry which is preliminary data.</text>
</comment>
<sequence>MPIAADDNEDAFDPLSFFTSEPSPQATKVTPSVLIRDDLKTVTNVQFDPCQELDQEDEQEEDLVDILDLPLMSQDPPYDVIITILQLLTSTDENNFGSSAQTSDKFESTTPRDIFSAKKITDQQKD</sequence>
<evidence type="ECO:0000313" key="1">
    <source>
        <dbReference type="EMBL" id="GME73512.1"/>
    </source>
</evidence>
<proteinExistence type="predicted"/>
<dbReference type="EMBL" id="BSXS01000691">
    <property type="protein sequence ID" value="GME73512.1"/>
    <property type="molecule type" value="Genomic_DNA"/>
</dbReference>
<organism evidence="1 2">
    <name type="scientific">Ambrosiozyma monospora</name>
    <name type="common">Yeast</name>
    <name type="synonym">Endomycopsis monosporus</name>
    <dbReference type="NCBI Taxonomy" id="43982"/>
    <lineage>
        <taxon>Eukaryota</taxon>
        <taxon>Fungi</taxon>
        <taxon>Dikarya</taxon>
        <taxon>Ascomycota</taxon>
        <taxon>Saccharomycotina</taxon>
        <taxon>Pichiomycetes</taxon>
        <taxon>Pichiales</taxon>
        <taxon>Pichiaceae</taxon>
        <taxon>Ambrosiozyma</taxon>
    </lineage>
</organism>
<name>A0ACB5SUZ3_AMBMO</name>
<accession>A0ACB5SUZ3</accession>
<reference evidence="1" key="1">
    <citation type="submission" date="2023-04" db="EMBL/GenBank/DDBJ databases">
        <title>Ambrosiozyma monospora NBRC 10751.</title>
        <authorList>
            <person name="Ichikawa N."/>
            <person name="Sato H."/>
            <person name="Tonouchi N."/>
        </authorList>
    </citation>
    <scope>NUCLEOTIDE SEQUENCE</scope>
    <source>
        <strain evidence="1">NBRC 10751</strain>
    </source>
</reference>
<keyword evidence="2" id="KW-1185">Reference proteome</keyword>